<keyword evidence="7" id="KW-1133">Transmembrane helix</keyword>
<comment type="function">
    <text evidence="9">Component of the type II secretion system required for the energy-dependent secretion of extracellular factors such as proteases and toxins from the periplasm.</text>
</comment>
<dbReference type="SUPFAM" id="SSF54523">
    <property type="entry name" value="Pili subunits"/>
    <property type="match status" value="1"/>
</dbReference>
<comment type="subcellular location">
    <subcellularLocation>
        <location evidence="1 9">Cell inner membrane</location>
        <topology evidence="1 9">Single-pass membrane protein</topology>
    </subcellularLocation>
</comment>
<keyword evidence="8" id="KW-0472">Membrane</keyword>
<feature type="domain" description="Type II secretion system protein GspI C-terminal" evidence="10">
    <location>
        <begin position="49"/>
        <end position="125"/>
    </location>
</feature>
<dbReference type="InterPro" id="IPR045584">
    <property type="entry name" value="Pilin-like"/>
</dbReference>
<sequence length="128" mass="13621">MRGDTPRLPPRPSAGFTLIEVLVALAIVAIALATGVKAAGALTRNAERLSDVIAAQWCAENQLAALLLARQFPPVGDSGFSCEQGGRQYQGQLVVRPTPNPNFRRVDARMATATGEPLLVLSTIVPRF</sequence>
<keyword evidence="3" id="KW-1003">Cell membrane</keyword>
<reference evidence="11" key="1">
    <citation type="submission" date="2022-10" db="EMBL/GenBank/DDBJ databases">
        <title>Complete genome sequence of Schlegelella aquatica LMG 23380.</title>
        <authorList>
            <person name="Musilova J."/>
            <person name="Kourilova X."/>
            <person name="Bezdicek M."/>
            <person name="Hermankova K."/>
            <person name="Obruca S."/>
            <person name="Sedlar K."/>
        </authorList>
    </citation>
    <scope>NUCLEOTIDE SEQUENCE</scope>
    <source>
        <strain evidence="11">LMG 23380</strain>
    </source>
</reference>
<dbReference type="Pfam" id="PF07963">
    <property type="entry name" value="N_methyl"/>
    <property type="match status" value="1"/>
</dbReference>
<keyword evidence="4 9" id="KW-0488">Methylation</keyword>
<dbReference type="RefSeq" id="WP_264892166.1">
    <property type="nucleotide sequence ID" value="NZ_CP110257.1"/>
</dbReference>
<evidence type="ECO:0000256" key="6">
    <source>
        <dbReference type="ARBA" id="ARBA00022692"/>
    </source>
</evidence>
<comment type="PTM">
    <text evidence="9">Cleaved by prepilin peptidase.</text>
</comment>
<dbReference type="EMBL" id="CP110257">
    <property type="protein sequence ID" value="UZD54581.1"/>
    <property type="molecule type" value="Genomic_DNA"/>
</dbReference>
<organism evidence="11 12">
    <name type="scientific">Caldimonas aquatica</name>
    <dbReference type="NCBI Taxonomy" id="376175"/>
    <lineage>
        <taxon>Bacteria</taxon>
        <taxon>Pseudomonadati</taxon>
        <taxon>Pseudomonadota</taxon>
        <taxon>Betaproteobacteria</taxon>
        <taxon>Burkholderiales</taxon>
        <taxon>Sphaerotilaceae</taxon>
        <taxon>Caldimonas</taxon>
    </lineage>
</organism>
<evidence type="ECO:0000256" key="5">
    <source>
        <dbReference type="ARBA" id="ARBA00022519"/>
    </source>
</evidence>
<keyword evidence="6" id="KW-0812">Transmembrane</keyword>
<keyword evidence="5 9" id="KW-0997">Cell inner membrane</keyword>
<evidence type="ECO:0000256" key="2">
    <source>
        <dbReference type="ARBA" id="ARBA00008358"/>
    </source>
</evidence>
<evidence type="ECO:0000313" key="12">
    <source>
        <dbReference type="Proteomes" id="UP001163266"/>
    </source>
</evidence>
<dbReference type="InterPro" id="IPR010052">
    <property type="entry name" value="T2SS_protein-GspI"/>
</dbReference>
<name>A0ABY6MRE2_9BURK</name>
<dbReference type="PANTHER" id="PTHR38779:SF2">
    <property type="entry name" value="TYPE II SECRETION SYSTEM PROTEIN I-RELATED"/>
    <property type="match status" value="1"/>
</dbReference>
<proteinExistence type="inferred from homology"/>
<evidence type="ECO:0000313" key="11">
    <source>
        <dbReference type="EMBL" id="UZD54581.1"/>
    </source>
</evidence>
<evidence type="ECO:0000259" key="10">
    <source>
        <dbReference type="Pfam" id="PF02501"/>
    </source>
</evidence>
<dbReference type="PROSITE" id="PS00409">
    <property type="entry name" value="PROKAR_NTER_METHYL"/>
    <property type="match status" value="1"/>
</dbReference>
<evidence type="ECO:0000256" key="8">
    <source>
        <dbReference type="ARBA" id="ARBA00023136"/>
    </source>
</evidence>
<evidence type="ECO:0000256" key="1">
    <source>
        <dbReference type="ARBA" id="ARBA00004377"/>
    </source>
</evidence>
<accession>A0ABY6MRE2</accession>
<comment type="similarity">
    <text evidence="2 9">Belongs to the GSP I family.</text>
</comment>
<dbReference type="InterPro" id="IPR012902">
    <property type="entry name" value="N_methyl_site"/>
</dbReference>
<comment type="subunit">
    <text evidence="9">Type II secretion is composed of four main components: the outer membrane complex, the inner membrane complex, the cytoplasmic secretion ATPase and the periplasm-spanning pseudopilus.</text>
</comment>
<dbReference type="Pfam" id="PF02501">
    <property type="entry name" value="T2SSI"/>
    <property type="match status" value="1"/>
</dbReference>
<dbReference type="NCBIfam" id="TIGR02532">
    <property type="entry name" value="IV_pilin_GFxxxE"/>
    <property type="match status" value="1"/>
</dbReference>
<gene>
    <name evidence="11" type="primary">gspI</name>
    <name evidence="11" type="ORF">OMP39_13095</name>
</gene>
<evidence type="ECO:0000256" key="3">
    <source>
        <dbReference type="ARBA" id="ARBA00022475"/>
    </source>
</evidence>
<evidence type="ECO:0000256" key="7">
    <source>
        <dbReference type="ARBA" id="ARBA00022989"/>
    </source>
</evidence>
<dbReference type="NCBIfam" id="TIGR01707">
    <property type="entry name" value="gspI"/>
    <property type="match status" value="1"/>
</dbReference>
<protein>
    <recommendedName>
        <fullName evidence="9">Type II secretion system protein I</fullName>
        <shortName evidence="9">T2SS minor pseudopilin I</shortName>
    </recommendedName>
</protein>
<dbReference type="InterPro" id="IPR003413">
    <property type="entry name" value="T2SS_GspI_C"/>
</dbReference>
<dbReference type="Proteomes" id="UP001163266">
    <property type="component" value="Chromosome"/>
</dbReference>
<dbReference type="PANTHER" id="PTHR38779">
    <property type="entry name" value="TYPE II SECRETION SYSTEM PROTEIN I-RELATED"/>
    <property type="match status" value="1"/>
</dbReference>
<keyword evidence="12" id="KW-1185">Reference proteome</keyword>
<dbReference type="Gene3D" id="3.30.1300.30">
    <property type="entry name" value="GSPII I/J protein-like"/>
    <property type="match status" value="1"/>
</dbReference>
<evidence type="ECO:0000256" key="9">
    <source>
        <dbReference type="RuleBase" id="RU368030"/>
    </source>
</evidence>
<evidence type="ECO:0000256" key="4">
    <source>
        <dbReference type="ARBA" id="ARBA00022481"/>
    </source>
</evidence>